<dbReference type="AlphaFoldDB" id="A0AAD2D9M8"/>
<name>A0AAD2D9M8_EUPCR</name>
<evidence type="ECO:0000313" key="3">
    <source>
        <dbReference type="Proteomes" id="UP001295684"/>
    </source>
</evidence>
<feature type="compositionally biased region" description="Basic and acidic residues" evidence="1">
    <location>
        <begin position="149"/>
        <end position="158"/>
    </location>
</feature>
<organism evidence="2 3">
    <name type="scientific">Euplotes crassus</name>
    <dbReference type="NCBI Taxonomy" id="5936"/>
    <lineage>
        <taxon>Eukaryota</taxon>
        <taxon>Sar</taxon>
        <taxon>Alveolata</taxon>
        <taxon>Ciliophora</taxon>
        <taxon>Intramacronucleata</taxon>
        <taxon>Spirotrichea</taxon>
        <taxon>Hypotrichia</taxon>
        <taxon>Euplotida</taxon>
        <taxon>Euplotidae</taxon>
        <taxon>Moneuplotes</taxon>
    </lineage>
</organism>
<dbReference type="EMBL" id="CAMPGE010027001">
    <property type="protein sequence ID" value="CAI2384665.1"/>
    <property type="molecule type" value="Genomic_DNA"/>
</dbReference>
<feature type="compositionally biased region" description="Polar residues" evidence="1">
    <location>
        <begin position="392"/>
        <end position="401"/>
    </location>
</feature>
<gene>
    <name evidence="2" type="ORF">ECRASSUSDP1_LOCUS26199</name>
</gene>
<feature type="compositionally biased region" description="Polar residues" evidence="1">
    <location>
        <begin position="159"/>
        <end position="181"/>
    </location>
</feature>
<reference evidence="2" key="1">
    <citation type="submission" date="2023-07" db="EMBL/GenBank/DDBJ databases">
        <authorList>
            <consortium name="AG Swart"/>
            <person name="Singh M."/>
            <person name="Singh A."/>
            <person name="Seah K."/>
            <person name="Emmerich C."/>
        </authorList>
    </citation>
    <scope>NUCLEOTIDE SEQUENCE</scope>
    <source>
        <strain evidence="2">DP1</strain>
    </source>
</reference>
<feature type="compositionally biased region" description="Polar residues" evidence="1">
    <location>
        <begin position="298"/>
        <end position="316"/>
    </location>
</feature>
<keyword evidence="3" id="KW-1185">Reference proteome</keyword>
<evidence type="ECO:0000256" key="1">
    <source>
        <dbReference type="SAM" id="MobiDB-lite"/>
    </source>
</evidence>
<feature type="region of interest" description="Disordered" evidence="1">
    <location>
        <begin position="298"/>
        <end position="317"/>
    </location>
</feature>
<dbReference type="Proteomes" id="UP001295684">
    <property type="component" value="Unassembled WGS sequence"/>
</dbReference>
<feature type="compositionally biased region" description="Basic and acidic residues" evidence="1">
    <location>
        <begin position="253"/>
        <end position="262"/>
    </location>
</feature>
<feature type="region of interest" description="Disordered" evidence="1">
    <location>
        <begin position="234"/>
        <end position="273"/>
    </location>
</feature>
<comment type="caution">
    <text evidence="2">The sequence shown here is derived from an EMBL/GenBank/DDBJ whole genome shotgun (WGS) entry which is preliminary data.</text>
</comment>
<accession>A0AAD2D9M8</accession>
<sequence>MEKKHRRKIRVLNKKKSSNSVATHLKIASRNLKMIKAQKDIKKGMKSLHQRSEINGNKFLIIKGSTAGSSLKIREASASPMAERDSFRTSTIDTNDTKRKTILKSKTTTKKTLQKIIKDKLLTRARKSRQRRSDEVVSFNKKLSKFKLKPEPFDRSHNSETSCNLKQSTDSEKIQNFSKNMGNKKRVNFRKSEIIQFKPGSTLSFGLKSNPSEKMRKLMTYNLKSGDSRFRIVSSKELSKKNQTESNQASTATEHKARDQQAKRNSGIKGTKQIKKYTQFGGKSLQKKEVSWAQNLPTSCSSSQSLDRSPKKSSSGLLKDISKGVKFSGIETKETFGNYNKNELIDSITLINPDPHSIFHECSPCNYSNRMKDCFKPSALERRLNSVAKQDCSPSASQSYQKPIMKVPPKTPLKKKRLPPVSNKPLIQGDLEGYNLISEYSFSKDISGIILPPASKRYSLENPRCLDQTETDIFELSEANSKI</sequence>
<feature type="region of interest" description="Disordered" evidence="1">
    <location>
        <begin position="391"/>
        <end position="421"/>
    </location>
</feature>
<evidence type="ECO:0000313" key="2">
    <source>
        <dbReference type="EMBL" id="CAI2384665.1"/>
    </source>
</evidence>
<proteinExistence type="predicted"/>
<feature type="region of interest" description="Disordered" evidence="1">
    <location>
        <begin position="149"/>
        <end position="185"/>
    </location>
</feature>
<protein>
    <submittedName>
        <fullName evidence="2">Uncharacterized protein</fullName>
    </submittedName>
</protein>